<keyword evidence="1 6" id="KW-0285">Flavoprotein</keyword>
<dbReference type="InterPro" id="IPR023048">
    <property type="entry name" value="NADH:quinone_OxRdtase_FMN_depd"/>
</dbReference>
<evidence type="ECO:0000259" key="7">
    <source>
        <dbReference type="Pfam" id="PF02525"/>
    </source>
</evidence>
<dbReference type="EC" id="1.6.5.-" evidence="6"/>
<organism evidence="8 9">
    <name type="scientific">Tahibacter soli</name>
    <dbReference type="NCBI Taxonomy" id="2983605"/>
    <lineage>
        <taxon>Bacteria</taxon>
        <taxon>Pseudomonadati</taxon>
        <taxon>Pseudomonadota</taxon>
        <taxon>Gammaproteobacteria</taxon>
        <taxon>Lysobacterales</taxon>
        <taxon>Rhodanobacteraceae</taxon>
        <taxon>Tahibacter</taxon>
    </lineage>
</organism>
<keyword evidence="2 6" id="KW-0288">FMN</keyword>
<dbReference type="InterPro" id="IPR003680">
    <property type="entry name" value="Flavodoxin_fold"/>
</dbReference>
<dbReference type="Pfam" id="PF02525">
    <property type="entry name" value="Flavodoxin_2"/>
    <property type="match status" value="1"/>
</dbReference>
<dbReference type="GO" id="GO:0009055">
    <property type="term" value="F:electron transfer activity"/>
    <property type="evidence" value="ECO:0007669"/>
    <property type="project" value="UniProtKB-UniRule"/>
</dbReference>
<feature type="binding site" evidence="6">
    <location>
        <position position="10"/>
    </location>
    <ligand>
        <name>FMN</name>
        <dbReference type="ChEBI" id="CHEBI:58210"/>
    </ligand>
</feature>
<dbReference type="EMBL" id="JAOVZO020000003">
    <property type="protein sequence ID" value="MDC8011637.1"/>
    <property type="molecule type" value="Genomic_DNA"/>
</dbReference>
<keyword evidence="3 6" id="KW-0560">Oxidoreductase</keyword>
<comment type="catalytic activity">
    <reaction evidence="6">
        <text>2 a quinone + NADH + H(+) = 2 a 1,4-benzosemiquinone + NAD(+)</text>
        <dbReference type="Rhea" id="RHEA:65952"/>
        <dbReference type="ChEBI" id="CHEBI:15378"/>
        <dbReference type="ChEBI" id="CHEBI:57540"/>
        <dbReference type="ChEBI" id="CHEBI:57945"/>
        <dbReference type="ChEBI" id="CHEBI:132124"/>
        <dbReference type="ChEBI" id="CHEBI:134225"/>
    </reaction>
</comment>
<dbReference type="RefSeq" id="WP_263542853.1">
    <property type="nucleotide sequence ID" value="NZ_JAOVZO020000003.1"/>
</dbReference>
<comment type="similarity">
    <text evidence="6">Belongs to the azoreductase type 1 family.</text>
</comment>
<evidence type="ECO:0000256" key="5">
    <source>
        <dbReference type="ARBA" id="ARBA00048542"/>
    </source>
</evidence>
<dbReference type="PANTHER" id="PTHR43741">
    <property type="entry name" value="FMN-DEPENDENT NADH-AZOREDUCTASE 1"/>
    <property type="match status" value="1"/>
</dbReference>
<comment type="caution">
    <text evidence="6">Lacks conserved residue(s) required for the propagation of feature annotation.</text>
</comment>
<accession>A0A9X4BHX8</accession>
<evidence type="ECO:0000256" key="6">
    <source>
        <dbReference type="HAMAP-Rule" id="MF_01216"/>
    </source>
</evidence>
<dbReference type="SUPFAM" id="SSF52218">
    <property type="entry name" value="Flavoproteins"/>
    <property type="match status" value="1"/>
</dbReference>
<comment type="catalytic activity">
    <reaction evidence="5">
        <text>N,N-dimethyl-1,4-phenylenediamine + anthranilate + 2 NAD(+) = 2-(4-dimethylaminophenyl)diazenylbenzoate + 2 NADH + 2 H(+)</text>
        <dbReference type="Rhea" id="RHEA:55872"/>
        <dbReference type="ChEBI" id="CHEBI:15378"/>
        <dbReference type="ChEBI" id="CHEBI:15783"/>
        <dbReference type="ChEBI" id="CHEBI:16567"/>
        <dbReference type="ChEBI" id="CHEBI:57540"/>
        <dbReference type="ChEBI" id="CHEBI:57945"/>
        <dbReference type="ChEBI" id="CHEBI:71579"/>
        <dbReference type="EC" id="1.7.1.17"/>
    </reaction>
    <physiologicalReaction direction="right-to-left" evidence="5">
        <dbReference type="Rhea" id="RHEA:55874"/>
    </physiologicalReaction>
</comment>
<reference evidence="8" key="1">
    <citation type="submission" date="2023-02" db="EMBL/GenBank/DDBJ databases">
        <title>Tahibacter soli sp. nov. isolated from soil.</title>
        <authorList>
            <person name="Baek J.H."/>
            <person name="Lee J.K."/>
            <person name="Choi D.G."/>
            <person name="Jeon C.O."/>
        </authorList>
    </citation>
    <scope>NUCLEOTIDE SEQUENCE</scope>
    <source>
        <strain evidence="8">BL</strain>
    </source>
</reference>
<keyword evidence="9" id="KW-1185">Reference proteome</keyword>
<keyword evidence="4 6" id="KW-0520">NAD</keyword>
<gene>
    <name evidence="6" type="primary">azoR</name>
    <name evidence="8" type="ORF">OD750_003665</name>
</gene>
<evidence type="ECO:0000256" key="3">
    <source>
        <dbReference type="ARBA" id="ARBA00023002"/>
    </source>
</evidence>
<dbReference type="EC" id="1.7.1.17" evidence="6"/>
<comment type="cofactor">
    <cofactor evidence="6">
        <name>FMN</name>
        <dbReference type="ChEBI" id="CHEBI:58210"/>
    </cofactor>
    <text evidence="6">Binds 1 FMN per subunit.</text>
</comment>
<evidence type="ECO:0000313" key="8">
    <source>
        <dbReference type="EMBL" id="MDC8011637.1"/>
    </source>
</evidence>
<sequence length="222" mass="24189">MTSLLHLDASPRGERSLSRRLSRQFVDAWLARRPGDRVIARDVGRQPPPFIDEAWIAAAFTAPAQRTPDQRAALAASDELIDELAAADVIVLGVPMHNYGMPAALKAWLDNVMRIDRTFTFDLARGDFPIEPILAGKTLVVLSSRGEFGFAPGGVRAHKNQLDPHLASVAPYLGVAASHSIAIEYQEFRDARHEASIARAHAAVPALVERLQRDCAESARAA</sequence>
<dbReference type="Proteomes" id="UP001139971">
    <property type="component" value="Unassembled WGS sequence"/>
</dbReference>
<feature type="binding site" evidence="6">
    <location>
        <begin position="16"/>
        <end position="18"/>
    </location>
    <ligand>
        <name>FMN</name>
        <dbReference type="ChEBI" id="CHEBI:58210"/>
    </ligand>
</feature>
<comment type="subunit">
    <text evidence="6">Homodimer.</text>
</comment>
<evidence type="ECO:0000313" key="9">
    <source>
        <dbReference type="Proteomes" id="UP001139971"/>
    </source>
</evidence>
<comment type="function">
    <text evidence="6">Also exhibits azoreductase activity. Catalyzes the reductive cleavage of the azo bond in aromatic azo compounds to the corresponding amines.</text>
</comment>
<name>A0A9X4BHX8_9GAMM</name>
<dbReference type="PANTHER" id="PTHR43741:SF2">
    <property type="entry name" value="FMN-DEPENDENT NADH:QUINONE OXIDOREDUCTASE"/>
    <property type="match status" value="1"/>
</dbReference>
<comment type="caution">
    <text evidence="8">The sequence shown here is derived from an EMBL/GenBank/DDBJ whole genome shotgun (WGS) entry which is preliminary data.</text>
</comment>
<comment type="function">
    <text evidence="6">Quinone reductase that provides resistance to thiol-specific stress caused by electrophilic quinones.</text>
</comment>
<dbReference type="Gene3D" id="3.40.50.360">
    <property type="match status" value="1"/>
</dbReference>
<dbReference type="InterPro" id="IPR029039">
    <property type="entry name" value="Flavoprotein-like_sf"/>
</dbReference>
<feature type="domain" description="Flavodoxin-like fold" evidence="7">
    <location>
        <begin position="3"/>
        <end position="203"/>
    </location>
</feature>
<dbReference type="InterPro" id="IPR050104">
    <property type="entry name" value="FMN-dep_NADH:Q_OxRdtase_AzoR1"/>
</dbReference>
<evidence type="ECO:0000256" key="1">
    <source>
        <dbReference type="ARBA" id="ARBA00022630"/>
    </source>
</evidence>
<protein>
    <recommendedName>
        <fullName evidence="6">FMN dependent NADH:quinone oxidoreductase</fullName>
        <ecNumber evidence="6">1.6.5.-</ecNumber>
    </recommendedName>
    <alternativeName>
        <fullName evidence="6">Azo-dye reductase</fullName>
    </alternativeName>
    <alternativeName>
        <fullName evidence="6">FMN-dependent NADH-azo compound oxidoreductase</fullName>
    </alternativeName>
    <alternativeName>
        <fullName evidence="6">FMN-dependent NADH-azoreductase</fullName>
        <ecNumber evidence="6">1.7.1.17</ecNumber>
    </alternativeName>
</protein>
<dbReference type="HAMAP" id="MF_01216">
    <property type="entry name" value="Azoreductase_type1"/>
    <property type="match status" value="1"/>
</dbReference>
<evidence type="ECO:0000256" key="2">
    <source>
        <dbReference type="ARBA" id="ARBA00022643"/>
    </source>
</evidence>
<dbReference type="GO" id="GO:0016655">
    <property type="term" value="F:oxidoreductase activity, acting on NAD(P)H, quinone or similar compound as acceptor"/>
    <property type="evidence" value="ECO:0007669"/>
    <property type="project" value="InterPro"/>
</dbReference>
<proteinExistence type="inferred from homology"/>
<dbReference type="GO" id="GO:0016652">
    <property type="term" value="F:oxidoreductase activity, acting on NAD(P)H as acceptor"/>
    <property type="evidence" value="ECO:0007669"/>
    <property type="project" value="UniProtKB-UniRule"/>
</dbReference>
<evidence type="ECO:0000256" key="4">
    <source>
        <dbReference type="ARBA" id="ARBA00023027"/>
    </source>
</evidence>
<dbReference type="AlphaFoldDB" id="A0A9X4BHX8"/>
<dbReference type="GO" id="GO:0010181">
    <property type="term" value="F:FMN binding"/>
    <property type="evidence" value="ECO:0007669"/>
    <property type="project" value="UniProtKB-UniRule"/>
</dbReference>